<keyword evidence="2" id="KW-1185">Reference proteome</keyword>
<dbReference type="Proteomes" id="UP001500454">
    <property type="component" value="Unassembled WGS sequence"/>
</dbReference>
<reference evidence="2" key="1">
    <citation type="journal article" date="2019" name="Int. J. Syst. Evol. Microbiol.">
        <title>The Global Catalogue of Microorganisms (GCM) 10K type strain sequencing project: providing services to taxonomists for standard genome sequencing and annotation.</title>
        <authorList>
            <consortium name="The Broad Institute Genomics Platform"/>
            <consortium name="The Broad Institute Genome Sequencing Center for Infectious Disease"/>
            <person name="Wu L."/>
            <person name="Ma J."/>
        </authorList>
    </citation>
    <scope>NUCLEOTIDE SEQUENCE [LARGE SCALE GENOMIC DNA]</scope>
    <source>
        <strain evidence="2">JCM 17924</strain>
    </source>
</reference>
<proteinExistence type="predicted"/>
<protein>
    <submittedName>
        <fullName evidence="1">Uncharacterized protein</fullName>
    </submittedName>
</protein>
<gene>
    <name evidence="1" type="ORF">GCM10023186_22490</name>
</gene>
<evidence type="ECO:0000313" key="2">
    <source>
        <dbReference type="Proteomes" id="UP001500454"/>
    </source>
</evidence>
<organism evidence="1 2">
    <name type="scientific">Hymenobacter koreensis</name>
    <dbReference type="NCBI Taxonomy" id="1084523"/>
    <lineage>
        <taxon>Bacteria</taxon>
        <taxon>Pseudomonadati</taxon>
        <taxon>Bacteroidota</taxon>
        <taxon>Cytophagia</taxon>
        <taxon>Cytophagales</taxon>
        <taxon>Hymenobacteraceae</taxon>
        <taxon>Hymenobacter</taxon>
    </lineage>
</organism>
<sequence>MTAASVQLKSYTEQYLDSTSILKDGIIVILAALAKQEQVRLGERTKVGLTKHKESS</sequence>
<name>A0ABP8IZR0_9BACT</name>
<comment type="caution">
    <text evidence="1">The sequence shown here is derived from an EMBL/GenBank/DDBJ whole genome shotgun (WGS) entry which is preliminary data.</text>
</comment>
<evidence type="ECO:0000313" key="1">
    <source>
        <dbReference type="EMBL" id="GAA4382336.1"/>
    </source>
</evidence>
<dbReference type="EMBL" id="BAABHA010000006">
    <property type="protein sequence ID" value="GAA4382336.1"/>
    <property type="molecule type" value="Genomic_DNA"/>
</dbReference>
<accession>A0ABP8IZR0</accession>